<dbReference type="AlphaFoldDB" id="A0AA95SH42"/>
<gene>
    <name evidence="2" type="ORF">QNH39_01790</name>
</gene>
<sequence>MIMLIMLFFIFTFGYEWAYLKKKNRKRRTFWIVFCIMGMSFSYCIATVVFKQMPSPNALIQFLFNPIQQKIIGKVE</sequence>
<organism evidence="2 3">
    <name type="scientific">Neobacillus novalis</name>
    <dbReference type="NCBI Taxonomy" id="220687"/>
    <lineage>
        <taxon>Bacteria</taxon>
        <taxon>Bacillati</taxon>
        <taxon>Bacillota</taxon>
        <taxon>Bacilli</taxon>
        <taxon>Bacillales</taxon>
        <taxon>Bacillaceae</taxon>
        <taxon>Neobacillus</taxon>
    </lineage>
</organism>
<keyword evidence="1" id="KW-0472">Membrane</keyword>
<evidence type="ECO:0000256" key="1">
    <source>
        <dbReference type="SAM" id="Phobius"/>
    </source>
</evidence>
<dbReference type="EMBL" id="CP126114">
    <property type="protein sequence ID" value="WHY86651.1"/>
    <property type="molecule type" value="Genomic_DNA"/>
</dbReference>
<dbReference type="Proteomes" id="UP001178288">
    <property type="component" value="Chromosome"/>
</dbReference>
<evidence type="ECO:0000313" key="3">
    <source>
        <dbReference type="Proteomes" id="UP001178288"/>
    </source>
</evidence>
<dbReference type="RefSeq" id="WP_066095252.1">
    <property type="nucleotide sequence ID" value="NZ_CP126114.1"/>
</dbReference>
<keyword evidence="1" id="KW-1133">Transmembrane helix</keyword>
<reference evidence="2" key="1">
    <citation type="submission" date="2023-05" db="EMBL/GenBank/DDBJ databases">
        <title>Comparative genomics of Bacillaceae isolates and their secondary metabolite potential.</title>
        <authorList>
            <person name="Song L."/>
            <person name="Nielsen L.J."/>
            <person name="Mohite O."/>
            <person name="Xu X."/>
            <person name="Weber T."/>
            <person name="Kovacs A.T."/>
        </authorList>
    </citation>
    <scope>NUCLEOTIDE SEQUENCE</scope>
    <source>
        <strain evidence="2">XLM17</strain>
    </source>
</reference>
<evidence type="ECO:0000313" key="2">
    <source>
        <dbReference type="EMBL" id="WHY86651.1"/>
    </source>
</evidence>
<feature type="transmembrane region" description="Helical" evidence="1">
    <location>
        <begin position="28"/>
        <end position="50"/>
    </location>
</feature>
<protein>
    <submittedName>
        <fullName evidence="2">Uncharacterized protein</fullName>
    </submittedName>
</protein>
<name>A0AA95SH42_9BACI</name>
<dbReference type="KEGG" id="nnv:QNH39_01790"/>
<proteinExistence type="predicted"/>
<keyword evidence="3" id="KW-1185">Reference proteome</keyword>
<accession>A0AA95SH42</accession>
<keyword evidence="1" id="KW-0812">Transmembrane</keyword>